<evidence type="ECO:0000256" key="9">
    <source>
        <dbReference type="ARBA" id="ARBA00093617"/>
    </source>
</evidence>
<evidence type="ECO:0000256" key="6">
    <source>
        <dbReference type="ARBA" id="ARBA00022692"/>
    </source>
</evidence>
<keyword evidence="5 10" id="KW-0808">Transferase</keyword>
<keyword evidence="4 10" id="KW-0328">Glycosyltransferase</keyword>
<feature type="transmembrane region" description="Helical" evidence="10">
    <location>
        <begin position="428"/>
        <end position="447"/>
    </location>
</feature>
<dbReference type="Pfam" id="PF16192">
    <property type="entry name" value="PMT_4TMC"/>
    <property type="match status" value="1"/>
</dbReference>
<dbReference type="InterPro" id="IPR027005">
    <property type="entry name" value="PMT-like"/>
</dbReference>
<feature type="domain" description="ArnT-like N-terminal" evidence="11">
    <location>
        <begin position="20"/>
        <end position="259"/>
    </location>
</feature>
<evidence type="ECO:0000313" key="13">
    <source>
        <dbReference type="EMBL" id="MFC4892830.1"/>
    </source>
</evidence>
<dbReference type="InterPro" id="IPR003342">
    <property type="entry name" value="ArnT-like_N"/>
</dbReference>
<organism evidence="13 14">
    <name type="scientific">Pseudofrancisella aestuarii</name>
    <dbReference type="NCBI Taxonomy" id="2670347"/>
    <lineage>
        <taxon>Bacteria</taxon>
        <taxon>Pseudomonadati</taxon>
        <taxon>Pseudomonadota</taxon>
        <taxon>Gammaproteobacteria</taxon>
        <taxon>Thiotrichales</taxon>
        <taxon>Francisellaceae</taxon>
        <taxon>Pseudofrancisella</taxon>
    </lineage>
</organism>
<proteinExistence type="inferred from homology"/>
<accession>A0ABV9TCE4</accession>
<reference evidence="14" key="1">
    <citation type="journal article" date="2019" name="Int. J. Syst. Evol. Microbiol.">
        <title>The Global Catalogue of Microorganisms (GCM) 10K type strain sequencing project: providing services to taxonomists for standard genome sequencing and annotation.</title>
        <authorList>
            <consortium name="The Broad Institute Genomics Platform"/>
            <consortium name="The Broad Institute Genome Sequencing Center for Infectious Disease"/>
            <person name="Wu L."/>
            <person name="Ma J."/>
        </authorList>
    </citation>
    <scope>NUCLEOTIDE SEQUENCE [LARGE SCALE GENOMIC DNA]</scope>
    <source>
        <strain evidence="14">CGMCC 1.13718</strain>
    </source>
</reference>
<dbReference type="Proteomes" id="UP001595926">
    <property type="component" value="Unassembled WGS sequence"/>
</dbReference>
<keyword evidence="14" id="KW-1185">Reference proteome</keyword>
<evidence type="ECO:0000259" key="11">
    <source>
        <dbReference type="Pfam" id="PF02366"/>
    </source>
</evidence>
<keyword evidence="7 10" id="KW-1133">Transmembrane helix</keyword>
<evidence type="ECO:0000313" key="14">
    <source>
        <dbReference type="Proteomes" id="UP001595926"/>
    </source>
</evidence>
<feature type="transmembrane region" description="Helical" evidence="10">
    <location>
        <begin position="12"/>
        <end position="30"/>
    </location>
</feature>
<feature type="transmembrane region" description="Helical" evidence="10">
    <location>
        <begin position="239"/>
        <end position="261"/>
    </location>
</feature>
<comment type="subcellular location">
    <subcellularLocation>
        <location evidence="10">Cell membrane</location>
    </subcellularLocation>
    <subcellularLocation>
        <location evidence="1">Endomembrane system</location>
        <topology evidence="1">Multi-pass membrane protein</topology>
    </subcellularLocation>
</comment>
<evidence type="ECO:0000259" key="12">
    <source>
        <dbReference type="Pfam" id="PF16192"/>
    </source>
</evidence>
<feature type="transmembrane region" description="Helical" evidence="10">
    <location>
        <begin position="179"/>
        <end position="194"/>
    </location>
</feature>
<sequence>MSKLKFILSKNLIYLSLFSLILILSIFLRFWHLDTILGPVFDEVYFPLYGYDYLVGKTFFHVHPPLANYIFASSIWLYYHFPWVSATDFHTIPYEQIPAMSYRWINAFMGVVLTLVAWLTAYIVSQKKWFALIVFFLISIDGSLLVDSRHGMNNIYIVLFGLCSILFLSKALQAKNRHIWFILCGIFIGLTISVKWNGSGYLLAILMFLILYKVLFLCDKYRPVLQQPSTHNSVLKFNVAIWEMLVYLLILPFIVYCLVWIPDRLFNTEYSFIGIHQQIMAYHQSLVGSNEHPYCSKWYTWPFMIRPIGYSFSTETIYNALGQKSIIYTDVHLFPNPAIAWFSAIAIICMVIHWLVLFRNWFLNGVMTRAFMVMSLLLAGYFANFLPWVLVKRCLFLYHYQSAATFGIFILAWYIAYLSSAKAKSLKLIAIFIFVCILASFIYWLPIQLGIPLEQSQFNQRMWLSLWI</sequence>
<evidence type="ECO:0000256" key="10">
    <source>
        <dbReference type="RuleBase" id="RU367007"/>
    </source>
</evidence>
<evidence type="ECO:0000256" key="3">
    <source>
        <dbReference type="ARBA" id="ARBA00007222"/>
    </source>
</evidence>
<comment type="similarity">
    <text evidence="3 10">Belongs to the glycosyltransferase 39 family.</text>
</comment>
<feature type="transmembrane region" description="Helical" evidence="10">
    <location>
        <begin position="66"/>
        <end position="84"/>
    </location>
</feature>
<dbReference type="PANTHER" id="PTHR10050">
    <property type="entry name" value="DOLICHYL-PHOSPHATE-MANNOSE--PROTEIN MANNOSYLTRANSFERASE"/>
    <property type="match status" value="1"/>
</dbReference>
<keyword evidence="10" id="KW-1003">Cell membrane</keyword>
<protein>
    <recommendedName>
        <fullName evidence="9 10">Polyprenol-phosphate-mannose--protein mannosyltransferase</fullName>
        <ecNumber evidence="10">2.4.1.-</ecNumber>
    </recommendedName>
</protein>
<dbReference type="EC" id="2.4.1.-" evidence="10"/>
<dbReference type="PANTHER" id="PTHR10050:SF46">
    <property type="entry name" value="PROTEIN O-MANNOSYL-TRANSFERASE 2"/>
    <property type="match status" value="1"/>
</dbReference>
<dbReference type="RefSeq" id="WP_119331158.1">
    <property type="nucleotide sequence ID" value="NZ_JBHSJH010000003.1"/>
</dbReference>
<dbReference type="EMBL" id="JBHSJH010000003">
    <property type="protein sequence ID" value="MFC4892830.1"/>
    <property type="molecule type" value="Genomic_DNA"/>
</dbReference>
<feature type="transmembrane region" description="Helical" evidence="10">
    <location>
        <begin position="152"/>
        <end position="172"/>
    </location>
</feature>
<evidence type="ECO:0000256" key="1">
    <source>
        <dbReference type="ARBA" id="ARBA00004127"/>
    </source>
</evidence>
<gene>
    <name evidence="13" type="ORF">ACFPDQ_07170</name>
</gene>
<dbReference type="Pfam" id="PF02366">
    <property type="entry name" value="PMT"/>
    <property type="match status" value="1"/>
</dbReference>
<evidence type="ECO:0000256" key="7">
    <source>
        <dbReference type="ARBA" id="ARBA00022989"/>
    </source>
</evidence>
<keyword evidence="6 10" id="KW-0812">Transmembrane</keyword>
<feature type="transmembrane region" description="Helical" evidence="10">
    <location>
        <begin position="397"/>
        <end position="416"/>
    </location>
</feature>
<feature type="transmembrane region" description="Helical" evidence="10">
    <location>
        <begin position="338"/>
        <end position="358"/>
    </location>
</feature>
<feature type="domain" description="Protein O-mannosyl-transferase C-terminal four TM" evidence="12">
    <location>
        <begin position="271"/>
        <end position="467"/>
    </location>
</feature>
<name>A0ABV9TCE4_9GAMM</name>
<evidence type="ECO:0000256" key="2">
    <source>
        <dbReference type="ARBA" id="ARBA00004922"/>
    </source>
</evidence>
<dbReference type="InterPro" id="IPR032421">
    <property type="entry name" value="PMT_4TMC"/>
</dbReference>
<comment type="pathway">
    <text evidence="2 10">Protein modification; protein glycosylation.</text>
</comment>
<feature type="transmembrane region" description="Helical" evidence="10">
    <location>
        <begin position="104"/>
        <end position="124"/>
    </location>
</feature>
<keyword evidence="8 10" id="KW-0472">Membrane</keyword>
<evidence type="ECO:0000256" key="4">
    <source>
        <dbReference type="ARBA" id="ARBA00022676"/>
    </source>
</evidence>
<feature type="transmembrane region" description="Helical" evidence="10">
    <location>
        <begin position="370"/>
        <end position="391"/>
    </location>
</feature>
<evidence type="ECO:0000256" key="5">
    <source>
        <dbReference type="ARBA" id="ARBA00022679"/>
    </source>
</evidence>
<comment type="caution">
    <text evidence="13">The sequence shown here is derived from an EMBL/GenBank/DDBJ whole genome shotgun (WGS) entry which is preliminary data.</text>
</comment>
<evidence type="ECO:0000256" key="8">
    <source>
        <dbReference type="ARBA" id="ARBA00023136"/>
    </source>
</evidence>
<feature type="transmembrane region" description="Helical" evidence="10">
    <location>
        <begin position="200"/>
        <end position="218"/>
    </location>
</feature>
<comment type="function">
    <text evidence="10">Protein O-mannosyltransferase that catalyzes the transfer of a single mannose residue from a polyprenol phospho-mannosyl lipidic donor to the hydroxyl group of selected serine and threonine residues in acceptor proteins.</text>
</comment>